<evidence type="ECO:0000256" key="7">
    <source>
        <dbReference type="ARBA" id="ARBA00037868"/>
    </source>
</evidence>
<evidence type="ECO:0000256" key="4">
    <source>
        <dbReference type="ARBA" id="ARBA00023136"/>
    </source>
</evidence>
<evidence type="ECO:0000256" key="5">
    <source>
        <dbReference type="ARBA" id="ARBA00023288"/>
    </source>
</evidence>
<dbReference type="EMBL" id="SWLB01000006">
    <property type="protein sequence ID" value="KAF3337819.1"/>
    <property type="molecule type" value="Genomic_DNA"/>
</dbReference>
<dbReference type="PROSITE" id="PS51420">
    <property type="entry name" value="RHO"/>
    <property type="match status" value="1"/>
</dbReference>
<dbReference type="InterPro" id="IPR027417">
    <property type="entry name" value="P-loop_NTPase"/>
</dbReference>
<evidence type="ECO:0000313" key="9">
    <source>
        <dbReference type="Proteomes" id="UP000623129"/>
    </source>
</evidence>
<dbReference type="SMART" id="SM00174">
    <property type="entry name" value="RHO"/>
    <property type="match status" value="1"/>
</dbReference>
<dbReference type="InterPro" id="IPR050209">
    <property type="entry name" value="Rab_GTPases_membrane_traffic"/>
</dbReference>
<name>A0A833RP99_9POAL</name>
<comment type="similarity">
    <text evidence="1">Belongs to the small GTPase superfamily. Rab family.</text>
</comment>
<keyword evidence="3" id="KW-0342">GTP-binding</keyword>
<dbReference type="GO" id="GO:0005525">
    <property type="term" value="F:GTP binding"/>
    <property type="evidence" value="ECO:0007669"/>
    <property type="project" value="UniProtKB-KW"/>
</dbReference>
<comment type="subcellular location">
    <subcellularLocation>
        <location evidence="7">Endomembrane system</location>
        <topology evidence="7">Lipid-anchor</topology>
    </subcellularLocation>
</comment>
<sequence>MARRGIGEEEYDYLFKVVLIGDSGVGKSNLLSRFTRNEFLLDSKSTIGVEFATRTLQVEGKTIKVQIWDTAGQERYRAITSAYYRGALGALLVYDVTKANSFENVSRWLKELRDHADSNIVIMLIGNKTDLKHLRTVATEDAQGFAESEGLSFIETSALEATNVEKSFQLILAEIYRIVSKKNVSTEEGASSSTGVREGKTINVAADNGGKKQCCST</sequence>
<evidence type="ECO:0000256" key="2">
    <source>
        <dbReference type="ARBA" id="ARBA00022741"/>
    </source>
</evidence>
<dbReference type="AlphaFoldDB" id="A0A833RP99"/>
<dbReference type="Proteomes" id="UP000623129">
    <property type="component" value="Unassembled WGS sequence"/>
</dbReference>
<evidence type="ECO:0000313" key="8">
    <source>
        <dbReference type="EMBL" id="KAF3337819.1"/>
    </source>
</evidence>
<dbReference type="SMART" id="SM00175">
    <property type="entry name" value="RAB"/>
    <property type="match status" value="1"/>
</dbReference>
<keyword evidence="4" id="KW-0472">Membrane</keyword>
<keyword evidence="5" id="KW-0449">Lipoprotein</keyword>
<organism evidence="8 9">
    <name type="scientific">Carex littledalei</name>
    <dbReference type="NCBI Taxonomy" id="544730"/>
    <lineage>
        <taxon>Eukaryota</taxon>
        <taxon>Viridiplantae</taxon>
        <taxon>Streptophyta</taxon>
        <taxon>Embryophyta</taxon>
        <taxon>Tracheophyta</taxon>
        <taxon>Spermatophyta</taxon>
        <taxon>Magnoliopsida</taxon>
        <taxon>Liliopsida</taxon>
        <taxon>Poales</taxon>
        <taxon>Cyperaceae</taxon>
        <taxon>Cyperoideae</taxon>
        <taxon>Cariceae</taxon>
        <taxon>Carex</taxon>
        <taxon>Carex subgen. Euthyceras</taxon>
    </lineage>
</organism>
<dbReference type="Pfam" id="PF00071">
    <property type="entry name" value="Ras"/>
    <property type="match status" value="1"/>
</dbReference>
<reference evidence="8" key="1">
    <citation type="submission" date="2020-01" db="EMBL/GenBank/DDBJ databases">
        <title>Genome sequence of Kobresia littledalei, the first chromosome-level genome in the family Cyperaceae.</title>
        <authorList>
            <person name="Qu G."/>
        </authorList>
    </citation>
    <scope>NUCLEOTIDE SEQUENCE</scope>
    <source>
        <strain evidence="8">C.B.Clarke</strain>
        <tissue evidence="8">Leaf</tissue>
    </source>
</reference>
<gene>
    <name evidence="8" type="ORF">FCM35_KLT18406</name>
</gene>
<dbReference type="PROSITE" id="PS51421">
    <property type="entry name" value="RAS"/>
    <property type="match status" value="1"/>
</dbReference>
<keyword evidence="6" id="KW-0636">Prenylation</keyword>
<evidence type="ECO:0000256" key="1">
    <source>
        <dbReference type="ARBA" id="ARBA00006270"/>
    </source>
</evidence>
<dbReference type="SUPFAM" id="SSF52540">
    <property type="entry name" value="P-loop containing nucleoside triphosphate hydrolases"/>
    <property type="match status" value="1"/>
</dbReference>
<dbReference type="NCBIfam" id="TIGR00231">
    <property type="entry name" value="small_GTP"/>
    <property type="match status" value="1"/>
</dbReference>
<evidence type="ECO:0000256" key="3">
    <source>
        <dbReference type="ARBA" id="ARBA00023134"/>
    </source>
</evidence>
<evidence type="ECO:0000256" key="6">
    <source>
        <dbReference type="ARBA" id="ARBA00023289"/>
    </source>
</evidence>
<dbReference type="GO" id="GO:0003924">
    <property type="term" value="F:GTPase activity"/>
    <property type="evidence" value="ECO:0007669"/>
    <property type="project" value="InterPro"/>
</dbReference>
<keyword evidence="2" id="KW-0547">Nucleotide-binding</keyword>
<dbReference type="PANTHER" id="PTHR47979">
    <property type="entry name" value="DRAB11-RELATED"/>
    <property type="match status" value="1"/>
</dbReference>
<proteinExistence type="inferred from homology"/>
<dbReference type="SMART" id="SM00173">
    <property type="entry name" value="RAS"/>
    <property type="match status" value="1"/>
</dbReference>
<keyword evidence="9" id="KW-1185">Reference proteome</keyword>
<comment type="caution">
    <text evidence="8">The sequence shown here is derived from an EMBL/GenBank/DDBJ whole genome shotgun (WGS) entry which is preliminary data.</text>
</comment>
<dbReference type="PRINTS" id="PR00449">
    <property type="entry name" value="RASTRNSFRMNG"/>
</dbReference>
<dbReference type="GO" id="GO:0012505">
    <property type="term" value="C:endomembrane system"/>
    <property type="evidence" value="ECO:0007669"/>
    <property type="project" value="UniProtKB-SubCell"/>
</dbReference>
<dbReference type="PROSITE" id="PS51419">
    <property type="entry name" value="RAB"/>
    <property type="match status" value="1"/>
</dbReference>
<dbReference type="Gene3D" id="3.40.50.300">
    <property type="entry name" value="P-loop containing nucleotide triphosphate hydrolases"/>
    <property type="match status" value="1"/>
</dbReference>
<dbReference type="FunFam" id="3.40.50.300:FF:000067">
    <property type="entry name" value="ras-related protein RABA1f"/>
    <property type="match status" value="1"/>
</dbReference>
<dbReference type="InterPro" id="IPR001806">
    <property type="entry name" value="Small_GTPase"/>
</dbReference>
<dbReference type="OrthoDB" id="9989112at2759"/>
<dbReference type="SMART" id="SM00176">
    <property type="entry name" value="RAN"/>
    <property type="match status" value="1"/>
</dbReference>
<accession>A0A833RP99</accession>
<protein>
    <submittedName>
        <fullName evidence="8">Ras-related protein RABA2a-like protein</fullName>
    </submittedName>
</protein>
<dbReference type="InterPro" id="IPR005225">
    <property type="entry name" value="Small_GTP-bd"/>
</dbReference>
<dbReference type="CDD" id="cd01868">
    <property type="entry name" value="Rab11_like"/>
    <property type="match status" value="1"/>
</dbReference>